<dbReference type="InterPro" id="IPR018710">
    <property type="entry name" value="DUF2232"/>
</dbReference>
<sequence>MNQSKILTEGAMLTAIYIILLLIAAFVPVITIVATFLLPVPFIIFASRHNWKPSLLMFGVAVVLSILFATIISLPLTVLMGLGGIMLGSAIHKKLPAYETWGRGTIGFVVGLLFIFVFSQFVLQVNLMNEIDQILNQYVQTVKDLMEQFGLMDQAEEQVELLEQQIGMLSTLVPAGIAFIGIFMAFIGQWVSYKVINRLDSKDLGFPPFRMLRLPVSLVWIYFFALIFTFFELDPSSTLYLAVNNVMIVAGMLMTLQGLSFIFFYAHQKNKSKALPVVSVILTILFPFFFLYFVRLLGIIDIGFSLRDRISKGKN</sequence>
<feature type="transmembrane region" description="Helical" evidence="2">
    <location>
        <begin position="104"/>
        <end position="123"/>
    </location>
</feature>
<evidence type="ECO:0000313" key="3">
    <source>
        <dbReference type="EMBL" id="SDQ05137.1"/>
    </source>
</evidence>
<feature type="coiled-coil region" evidence="1">
    <location>
        <begin position="128"/>
        <end position="172"/>
    </location>
</feature>
<gene>
    <name evidence="3" type="ORF">SAMN05216231_0116</name>
</gene>
<dbReference type="Proteomes" id="UP000199444">
    <property type="component" value="Unassembled WGS sequence"/>
</dbReference>
<keyword evidence="2" id="KW-1133">Transmembrane helix</keyword>
<name>A0A1H0XQC6_9BACI</name>
<feature type="transmembrane region" description="Helical" evidence="2">
    <location>
        <begin position="12"/>
        <end position="44"/>
    </location>
</feature>
<dbReference type="PANTHER" id="PTHR41324">
    <property type="entry name" value="MEMBRANE PROTEIN-RELATED"/>
    <property type="match status" value="1"/>
</dbReference>
<dbReference type="PANTHER" id="PTHR41324:SF1">
    <property type="entry name" value="DUF2232 DOMAIN-CONTAINING PROTEIN"/>
    <property type="match status" value="1"/>
</dbReference>
<proteinExistence type="predicted"/>
<keyword evidence="2" id="KW-0472">Membrane</keyword>
<keyword evidence="2" id="KW-0812">Transmembrane</keyword>
<evidence type="ECO:0000313" key="4">
    <source>
        <dbReference type="Proteomes" id="UP000199444"/>
    </source>
</evidence>
<dbReference type="EMBL" id="FNKD01000001">
    <property type="protein sequence ID" value="SDQ05137.1"/>
    <property type="molecule type" value="Genomic_DNA"/>
</dbReference>
<keyword evidence="4" id="KW-1185">Reference proteome</keyword>
<protein>
    <submittedName>
        <fullName evidence="3">Uncharacterized conserved protein YybS, DUF2232 family</fullName>
    </submittedName>
</protein>
<feature type="transmembrane region" description="Helical" evidence="2">
    <location>
        <begin position="212"/>
        <end position="231"/>
    </location>
</feature>
<dbReference type="STRING" id="553311.SAMN05216231_0116"/>
<feature type="transmembrane region" description="Helical" evidence="2">
    <location>
        <begin position="56"/>
        <end position="83"/>
    </location>
</feature>
<dbReference type="AlphaFoldDB" id="A0A1H0XQC6"/>
<accession>A0A1H0XQC6</accession>
<keyword evidence="1" id="KW-0175">Coiled coil</keyword>
<feature type="transmembrane region" description="Helical" evidence="2">
    <location>
        <begin position="166"/>
        <end position="191"/>
    </location>
</feature>
<reference evidence="3 4" key="1">
    <citation type="submission" date="2016-10" db="EMBL/GenBank/DDBJ databases">
        <authorList>
            <person name="de Groot N.N."/>
        </authorList>
    </citation>
    <scope>NUCLEOTIDE SEQUENCE [LARGE SCALE GENOMIC DNA]</scope>
    <source>
        <strain evidence="3 4">CGMCC 1.10449</strain>
    </source>
</reference>
<dbReference type="RefSeq" id="WP_092491032.1">
    <property type="nucleotide sequence ID" value="NZ_FNKD01000001.1"/>
</dbReference>
<organism evidence="3 4">
    <name type="scientific">Virgibacillus salinus</name>
    <dbReference type="NCBI Taxonomy" id="553311"/>
    <lineage>
        <taxon>Bacteria</taxon>
        <taxon>Bacillati</taxon>
        <taxon>Bacillota</taxon>
        <taxon>Bacilli</taxon>
        <taxon>Bacillales</taxon>
        <taxon>Bacillaceae</taxon>
        <taxon>Virgibacillus</taxon>
    </lineage>
</organism>
<feature type="transmembrane region" description="Helical" evidence="2">
    <location>
        <begin position="243"/>
        <end position="265"/>
    </location>
</feature>
<feature type="transmembrane region" description="Helical" evidence="2">
    <location>
        <begin position="277"/>
        <end position="300"/>
    </location>
</feature>
<evidence type="ECO:0000256" key="1">
    <source>
        <dbReference type="SAM" id="Coils"/>
    </source>
</evidence>
<evidence type="ECO:0000256" key="2">
    <source>
        <dbReference type="SAM" id="Phobius"/>
    </source>
</evidence>
<dbReference type="Pfam" id="PF09991">
    <property type="entry name" value="DUF2232"/>
    <property type="match status" value="1"/>
</dbReference>